<protein>
    <submittedName>
        <fullName evidence="5">Transposase IS4 family protein</fullName>
    </submittedName>
</protein>
<feature type="coiled-coil region" evidence="1">
    <location>
        <begin position="208"/>
        <end position="235"/>
    </location>
</feature>
<keyword evidence="1" id="KW-0175">Coiled coil</keyword>
<dbReference type="InterPro" id="IPR008490">
    <property type="entry name" value="Transposase_InsH_N"/>
</dbReference>
<dbReference type="AlphaFoldDB" id="T1BWY1"/>
<reference evidence="5" key="1">
    <citation type="submission" date="2013-08" db="EMBL/GenBank/DDBJ databases">
        <authorList>
            <person name="Mendez C."/>
            <person name="Richter M."/>
            <person name="Ferrer M."/>
            <person name="Sanchez J."/>
        </authorList>
    </citation>
    <scope>NUCLEOTIDE SEQUENCE</scope>
</reference>
<accession>T1BWY1</accession>
<comment type="caution">
    <text evidence="5">The sequence shown here is derived from an EMBL/GenBank/DDBJ whole genome shotgun (WGS) entry which is preliminary data.</text>
</comment>
<dbReference type="PANTHER" id="PTHR33408">
    <property type="entry name" value="TRANSPOSASE"/>
    <property type="match status" value="1"/>
</dbReference>
<dbReference type="PANTHER" id="PTHR33408:SF2">
    <property type="entry name" value="TRANSPOSASE DDE DOMAIN-CONTAINING PROTEIN"/>
    <property type="match status" value="1"/>
</dbReference>
<feature type="region of interest" description="Disordered" evidence="2">
    <location>
        <begin position="174"/>
        <end position="199"/>
    </location>
</feature>
<dbReference type="GO" id="GO:0003677">
    <property type="term" value="F:DNA binding"/>
    <property type="evidence" value="ECO:0007669"/>
    <property type="project" value="InterPro"/>
</dbReference>
<reference evidence="5" key="2">
    <citation type="journal article" date="2014" name="ISME J.">
        <title>Microbial stratification in low pH oxic and suboxic macroscopic growths along an acid mine drainage.</title>
        <authorList>
            <person name="Mendez-Garcia C."/>
            <person name="Mesa V."/>
            <person name="Sprenger R.R."/>
            <person name="Richter M."/>
            <person name="Diez M.S."/>
            <person name="Solano J."/>
            <person name="Bargiela R."/>
            <person name="Golyshina O.V."/>
            <person name="Manteca A."/>
            <person name="Ramos J.L."/>
            <person name="Gallego J.R."/>
            <person name="Llorente I."/>
            <person name="Martins Dos Santos V.A."/>
            <person name="Jensen O.N."/>
            <person name="Pelaez A.I."/>
            <person name="Sanchez J."/>
            <person name="Ferrer M."/>
        </authorList>
    </citation>
    <scope>NUCLEOTIDE SEQUENCE</scope>
</reference>
<evidence type="ECO:0000259" key="4">
    <source>
        <dbReference type="Pfam" id="PF05598"/>
    </source>
</evidence>
<evidence type="ECO:0000313" key="5">
    <source>
        <dbReference type="EMBL" id="EQD74422.1"/>
    </source>
</evidence>
<evidence type="ECO:0000259" key="3">
    <source>
        <dbReference type="Pfam" id="PF01609"/>
    </source>
</evidence>
<feature type="domain" description="Transposase InsH N-terminal" evidence="4">
    <location>
        <begin position="17"/>
        <end position="107"/>
    </location>
</feature>
<organism evidence="5">
    <name type="scientific">mine drainage metagenome</name>
    <dbReference type="NCBI Taxonomy" id="410659"/>
    <lineage>
        <taxon>unclassified sequences</taxon>
        <taxon>metagenomes</taxon>
        <taxon>ecological metagenomes</taxon>
    </lineage>
</organism>
<dbReference type="GO" id="GO:0004803">
    <property type="term" value="F:transposase activity"/>
    <property type="evidence" value="ECO:0007669"/>
    <property type="project" value="InterPro"/>
</dbReference>
<dbReference type="Pfam" id="PF01609">
    <property type="entry name" value="DDE_Tnp_1"/>
    <property type="match status" value="1"/>
</dbReference>
<sequence length="334" mass="37903">MFLPYHQNLNFLFPRALSEFVPPDHKSRIISDIIDQMDLSSFTARYSGLGPAAYDPKMMLKVILYGFTEGIFSSRKLARSCEESLPFLYLSGLQTPVYRTFIEFRDRHREGMETVFKETVRLARTMGLAKLGNVALDGTKVLSNTSKHKAMSYGRMQEEEVRLKSEIDSWIKKAEEEDSREAGASAESGTLPTTLADENGRKEAIVRAKEEIALREEKRKKIQTAKAELEEREAEENPEKAIENTKQISFADPEARVFSKKSEGTEYVYNAQVAVDMESQIILGTTLINTVSDSRAVEEMIEKIRETAGERPEMLVADAGYGNVHTWKPARRRE</sequence>
<dbReference type="GO" id="GO:0006313">
    <property type="term" value="P:DNA transposition"/>
    <property type="evidence" value="ECO:0007669"/>
    <property type="project" value="InterPro"/>
</dbReference>
<gene>
    <name evidence="5" type="ORF">B1A_04472</name>
</gene>
<dbReference type="EMBL" id="AUZX01003250">
    <property type="protein sequence ID" value="EQD74422.1"/>
    <property type="molecule type" value="Genomic_DNA"/>
</dbReference>
<dbReference type="Pfam" id="PF05598">
    <property type="entry name" value="DUF772"/>
    <property type="match status" value="1"/>
</dbReference>
<name>T1BWY1_9ZZZZ</name>
<evidence type="ECO:0000256" key="2">
    <source>
        <dbReference type="SAM" id="MobiDB-lite"/>
    </source>
</evidence>
<dbReference type="InterPro" id="IPR002559">
    <property type="entry name" value="Transposase_11"/>
</dbReference>
<evidence type="ECO:0000256" key="1">
    <source>
        <dbReference type="SAM" id="Coils"/>
    </source>
</evidence>
<proteinExistence type="predicted"/>
<feature type="domain" description="Transposase IS4-like" evidence="3">
    <location>
        <begin position="262"/>
        <end position="327"/>
    </location>
</feature>